<dbReference type="PROSITE" id="PS50071">
    <property type="entry name" value="HOMEOBOX_2"/>
    <property type="match status" value="1"/>
</dbReference>
<dbReference type="PROSITE" id="PS00465">
    <property type="entry name" value="POU_2"/>
    <property type="match status" value="1"/>
</dbReference>
<dbReference type="AlphaFoldDB" id="A0AAV2THL3"/>
<feature type="DNA-binding region" description="Homeobox" evidence="7">
    <location>
        <begin position="655"/>
        <end position="714"/>
    </location>
</feature>
<evidence type="ECO:0000256" key="5">
    <source>
        <dbReference type="ARBA" id="ARBA00023163"/>
    </source>
</evidence>
<sequence length="734" mass="83653">MDRVLGLLHPVRDCFSTDRYDPVECIYKCPFPTNGPKDVNIPQTDSSTEIPRKVDYEQENWADNPPAWTPFDKQTQSLQRTIGFLRYSFPQAAYNTQMYSDCRRRCEKIIYDCESERMHAHSDDTSSQYQCSIRDRTVPSLGRRDISRSFIVPETLTPAIGSAVHHIPSYPQECQQQISSEIHHRVRTEESAIHEVSWAGYGLSNPYGETQTLFGQENSPNNLTSKFPANNPNDGVTLKVRIPAGDESSTHKQSLIHDPLSSMQQSISIGDQRNMNSVSPKEEVHDVSGPHLTFRHGYQDNQFGHKMWRFNDNEYNDSDSVLSSSRDSHTSGEIRTSFEFYQDSAGVIPLNDNEESYQQTSSRNRYSSFYSPEVSEHSKTSECNLPSFESSSKNTLTRGYEEQSQKPGVENVPLQAYNKLYESFGLLSAFTQILLPQSMSEKSSTHSFGESLHSSQFEQSFPSLSKAYTRHFAGDYGNQVPEHPQHSSVTDALTASLTTAARTMARTERISEPLSLVAKCDHLEKYEQTSARTLYNTEAKDFCELKSFAGAFKQRRMKLGITQAEVGRALGKLKLGGFGCLSQSTICRFESLTLSHNNMLVLKPILQTWLEQMESRWPTVSNYHKSTEEFSFYSPDGAEPLRVYEASASTFGERGRRRRTSITDPEKRILEAYFRLQPKPSGEELSRISNRIKLKKSVVRVWFCNQRQKQKRLQSKHRYADLSLHSRHPFDSAT</sequence>
<dbReference type="Proteomes" id="UP001497525">
    <property type="component" value="Unassembled WGS sequence"/>
</dbReference>
<feature type="domain" description="Homeobox" evidence="11">
    <location>
        <begin position="653"/>
        <end position="713"/>
    </location>
</feature>
<dbReference type="SMART" id="SM00389">
    <property type="entry name" value="HOX"/>
    <property type="match status" value="1"/>
</dbReference>
<keyword evidence="3 7" id="KW-0238">DNA-binding</keyword>
<evidence type="ECO:0000313" key="14">
    <source>
        <dbReference type="Proteomes" id="UP001497525"/>
    </source>
</evidence>
<dbReference type="InterPro" id="IPR050255">
    <property type="entry name" value="POU_domain_TF"/>
</dbReference>
<dbReference type="InterPro" id="IPR013847">
    <property type="entry name" value="POU"/>
</dbReference>
<keyword evidence="2" id="KW-0805">Transcription regulation</keyword>
<dbReference type="InterPro" id="IPR001387">
    <property type="entry name" value="Cro/C1-type_HTH"/>
</dbReference>
<dbReference type="GO" id="GO:0000978">
    <property type="term" value="F:RNA polymerase II cis-regulatory region sequence-specific DNA binding"/>
    <property type="evidence" value="ECO:0007669"/>
    <property type="project" value="TreeGrafter"/>
</dbReference>
<dbReference type="PROSITE" id="PS00027">
    <property type="entry name" value="HOMEOBOX_1"/>
    <property type="match status" value="1"/>
</dbReference>
<dbReference type="Pfam" id="PF00046">
    <property type="entry name" value="Homeodomain"/>
    <property type="match status" value="1"/>
</dbReference>
<dbReference type="CDD" id="cd00086">
    <property type="entry name" value="homeodomain"/>
    <property type="match status" value="1"/>
</dbReference>
<evidence type="ECO:0000256" key="1">
    <source>
        <dbReference type="ARBA" id="ARBA00004123"/>
    </source>
</evidence>
<evidence type="ECO:0000256" key="9">
    <source>
        <dbReference type="RuleBase" id="RU361194"/>
    </source>
</evidence>
<evidence type="ECO:0000256" key="6">
    <source>
        <dbReference type="ARBA" id="ARBA00023242"/>
    </source>
</evidence>
<dbReference type="PANTHER" id="PTHR11636">
    <property type="entry name" value="POU DOMAIN"/>
    <property type="match status" value="1"/>
</dbReference>
<gene>
    <name evidence="13" type="ORF">CDAUBV1_LOCUS9922</name>
</gene>
<evidence type="ECO:0000256" key="10">
    <source>
        <dbReference type="SAM" id="MobiDB-lite"/>
    </source>
</evidence>
<comment type="caution">
    <text evidence="13">The sequence shown here is derived from an EMBL/GenBank/DDBJ whole genome shotgun (WGS) entry which is preliminary data.</text>
</comment>
<keyword evidence="4 7" id="KW-0371">Homeobox</keyword>
<keyword evidence="5 9" id="KW-0804">Transcription</keyword>
<dbReference type="InterPro" id="IPR010982">
    <property type="entry name" value="Lambda_DNA-bd_dom_sf"/>
</dbReference>
<protein>
    <recommendedName>
        <fullName evidence="9">POU domain protein</fullName>
    </recommendedName>
</protein>
<feature type="compositionally biased region" description="Polar residues" evidence="10">
    <location>
        <begin position="381"/>
        <end position="397"/>
    </location>
</feature>
<dbReference type="InterPro" id="IPR009057">
    <property type="entry name" value="Homeodomain-like_sf"/>
</dbReference>
<comment type="similarity">
    <text evidence="9">Belongs to the POU transcription factor family.</text>
</comment>
<dbReference type="PANTHER" id="PTHR11636:SF70">
    <property type="entry name" value="INHIBITORY POU PROTEIN"/>
    <property type="match status" value="1"/>
</dbReference>
<dbReference type="Gene3D" id="1.10.10.60">
    <property type="entry name" value="Homeodomain-like"/>
    <property type="match status" value="1"/>
</dbReference>
<evidence type="ECO:0000259" key="12">
    <source>
        <dbReference type="PROSITE" id="PS51179"/>
    </source>
</evidence>
<evidence type="ECO:0000256" key="4">
    <source>
        <dbReference type="ARBA" id="ARBA00023155"/>
    </source>
</evidence>
<proteinExistence type="inferred from homology"/>
<dbReference type="GO" id="GO:0005634">
    <property type="term" value="C:nucleus"/>
    <property type="evidence" value="ECO:0007669"/>
    <property type="project" value="UniProtKB-SubCell"/>
</dbReference>
<dbReference type="InterPro" id="IPR001356">
    <property type="entry name" value="HD"/>
</dbReference>
<feature type="region of interest" description="Disordered" evidence="10">
    <location>
        <begin position="380"/>
        <end position="407"/>
    </location>
</feature>
<dbReference type="CDD" id="cd00093">
    <property type="entry name" value="HTH_XRE"/>
    <property type="match status" value="1"/>
</dbReference>
<comment type="subcellular location">
    <subcellularLocation>
        <location evidence="1 7 8">Nucleus</location>
    </subcellularLocation>
</comment>
<dbReference type="SMART" id="SM00352">
    <property type="entry name" value="POU"/>
    <property type="match status" value="1"/>
</dbReference>
<dbReference type="Pfam" id="PF00157">
    <property type="entry name" value="Pou"/>
    <property type="match status" value="1"/>
</dbReference>
<dbReference type="InterPro" id="IPR000327">
    <property type="entry name" value="POU_dom"/>
</dbReference>
<dbReference type="SUPFAM" id="SSF46689">
    <property type="entry name" value="Homeodomain-like"/>
    <property type="match status" value="1"/>
</dbReference>
<dbReference type="GO" id="GO:0000981">
    <property type="term" value="F:DNA-binding transcription factor activity, RNA polymerase II-specific"/>
    <property type="evidence" value="ECO:0007669"/>
    <property type="project" value="InterPro"/>
</dbReference>
<dbReference type="PROSITE" id="PS51179">
    <property type="entry name" value="POU_3"/>
    <property type="match status" value="1"/>
</dbReference>
<evidence type="ECO:0000256" key="8">
    <source>
        <dbReference type="RuleBase" id="RU000682"/>
    </source>
</evidence>
<accession>A0AAV2THL3</accession>
<dbReference type="EMBL" id="CAXLJL010000268">
    <property type="protein sequence ID" value="CAL5135811.1"/>
    <property type="molecule type" value="Genomic_DNA"/>
</dbReference>
<reference evidence="13" key="1">
    <citation type="submission" date="2024-06" db="EMBL/GenBank/DDBJ databases">
        <authorList>
            <person name="Liu X."/>
            <person name="Lenzi L."/>
            <person name="Haldenby T S."/>
            <person name="Uol C."/>
        </authorList>
    </citation>
    <scope>NUCLEOTIDE SEQUENCE</scope>
</reference>
<evidence type="ECO:0000259" key="11">
    <source>
        <dbReference type="PROSITE" id="PS50071"/>
    </source>
</evidence>
<dbReference type="PRINTS" id="PR00028">
    <property type="entry name" value="POUDOMAIN"/>
</dbReference>
<dbReference type="SUPFAM" id="SSF47413">
    <property type="entry name" value="lambda repressor-like DNA-binding domains"/>
    <property type="match status" value="1"/>
</dbReference>
<evidence type="ECO:0000256" key="7">
    <source>
        <dbReference type="PROSITE-ProRule" id="PRU00108"/>
    </source>
</evidence>
<evidence type="ECO:0000313" key="13">
    <source>
        <dbReference type="EMBL" id="CAL5135811.1"/>
    </source>
</evidence>
<feature type="domain" description="POU-specific" evidence="12">
    <location>
        <begin position="537"/>
        <end position="614"/>
    </location>
</feature>
<name>A0AAV2THL3_CALDB</name>
<dbReference type="FunFam" id="1.10.260.40:FF:000007">
    <property type="entry name" value="POU domain protein"/>
    <property type="match status" value="1"/>
</dbReference>
<dbReference type="Gene3D" id="1.10.260.40">
    <property type="entry name" value="lambda repressor-like DNA-binding domains"/>
    <property type="match status" value="1"/>
</dbReference>
<keyword evidence="6 7" id="KW-0539">Nucleus</keyword>
<evidence type="ECO:0000256" key="3">
    <source>
        <dbReference type="ARBA" id="ARBA00023125"/>
    </source>
</evidence>
<evidence type="ECO:0000256" key="2">
    <source>
        <dbReference type="ARBA" id="ARBA00023015"/>
    </source>
</evidence>
<organism evidence="13 14">
    <name type="scientific">Calicophoron daubneyi</name>
    <name type="common">Rumen fluke</name>
    <name type="synonym">Paramphistomum daubneyi</name>
    <dbReference type="NCBI Taxonomy" id="300641"/>
    <lineage>
        <taxon>Eukaryota</taxon>
        <taxon>Metazoa</taxon>
        <taxon>Spiralia</taxon>
        <taxon>Lophotrochozoa</taxon>
        <taxon>Platyhelminthes</taxon>
        <taxon>Trematoda</taxon>
        <taxon>Digenea</taxon>
        <taxon>Plagiorchiida</taxon>
        <taxon>Pronocephalata</taxon>
        <taxon>Paramphistomoidea</taxon>
        <taxon>Paramphistomidae</taxon>
        <taxon>Calicophoron</taxon>
    </lineage>
</organism>
<dbReference type="InterPro" id="IPR017970">
    <property type="entry name" value="Homeobox_CS"/>
</dbReference>